<evidence type="ECO:0000259" key="9">
    <source>
        <dbReference type="PROSITE" id="PS51445"/>
    </source>
</evidence>
<proteinExistence type="inferred from homology"/>
<name>A0A2W4WKV2_9CYAN</name>
<dbReference type="Pfam" id="PF00427">
    <property type="entry name" value="PBS_linker_poly"/>
    <property type="match status" value="1"/>
</dbReference>
<dbReference type="Gene3D" id="1.10.3130.20">
    <property type="entry name" value="Phycobilisome linker domain"/>
    <property type="match status" value="1"/>
</dbReference>
<dbReference type="PROSITE" id="PS51441">
    <property type="entry name" value="CPCD_LIKE"/>
    <property type="match status" value="1"/>
</dbReference>
<dbReference type="InterPro" id="IPR038255">
    <property type="entry name" value="PBS_linker_sf"/>
</dbReference>
<comment type="subcellular location">
    <subcellularLocation>
        <location evidence="1">Cellular thylakoid membrane</location>
        <topology evidence="1">Peripheral membrane protein</topology>
        <orientation evidence="1">Cytoplasmic side</orientation>
    </subcellularLocation>
</comment>
<evidence type="ECO:0000256" key="3">
    <source>
        <dbReference type="ARBA" id="ARBA00022549"/>
    </source>
</evidence>
<dbReference type="PROSITE" id="PS51445">
    <property type="entry name" value="PBS_LINKER"/>
    <property type="match status" value="1"/>
</dbReference>
<reference evidence="10 11" key="1">
    <citation type="submission" date="2018-04" db="EMBL/GenBank/DDBJ databases">
        <authorList>
            <person name="Go L.Y."/>
            <person name="Mitchell J.A."/>
        </authorList>
    </citation>
    <scope>NUCLEOTIDE SEQUENCE [LARGE SCALE GENOMIC DNA]</scope>
    <source>
        <strain evidence="10">ULC066bin1</strain>
    </source>
</reference>
<accession>A0A2W4WKV2</accession>
<evidence type="ECO:0000313" key="11">
    <source>
        <dbReference type="Proteomes" id="UP000249467"/>
    </source>
</evidence>
<gene>
    <name evidence="10" type="ORF">DCF19_01270</name>
</gene>
<sequence length="252" mass="27729">MSLWIETESIELRPNASEEDLQAVIRAAYRQVLGNAHVMESQRLISAESQLRNGDISVAGFVRAIAKSELYQTLFFENSSPYRFVELNFKHLLGRAPQDQAEIAEHVLIYNTQGYEAEIDSYIDSDEYVSNFGENTVPSARGNRTQVGSKNVNFNRTFALMRGFASNDAGKSAKLISDIGGNLPTKIVTPTVGSGSASSTSKRFRISITRAKFGSRVTQSASTFEVGYNQLSQKIQNIQKTGGKILSITEVA</sequence>
<evidence type="ECO:0000256" key="7">
    <source>
        <dbReference type="PROSITE-ProRule" id="PRU00775"/>
    </source>
</evidence>
<dbReference type="GO" id="GO:0030089">
    <property type="term" value="C:phycobilisome"/>
    <property type="evidence" value="ECO:0007669"/>
    <property type="project" value="UniProtKB-UniRule"/>
</dbReference>
<protein>
    <submittedName>
        <fullName evidence="10">Photosystem I reaction center subunit XII</fullName>
    </submittedName>
</protein>
<comment type="caution">
    <text evidence="10">The sequence shown here is derived from an EMBL/GenBank/DDBJ whole genome shotgun (WGS) entry which is preliminary data.</text>
</comment>
<dbReference type="GO" id="GO:0031676">
    <property type="term" value="C:plasma membrane-derived thylakoid membrane"/>
    <property type="evidence" value="ECO:0007669"/>
    <property type="project" value="UniProtKB-SubCell"/>
</dbReference>
<dbReference type="SMART" id="SM01094">
    <property type="entry name" value="CpcD"/>
    <property type="match status" value="1"/>
</dbReference>
<evidence type="ECO:0000256" key="2">
    <source>
        <dbReference type="ARBA" id="ARBA00022531"/>
    </source>
</evidence>
<dbReference type="AlphaFoldDB" id="A0A2W4WKV2"/>
<comment type="similarity">
    <text evidence="7">Belongs to the phycobilisome linker protein family.</text>
</comment>
<dbReference type="PANTHER" id="PTHR34011">
    <property type="entry name" value="PHYCOBILISOME 32.1 KDA LINKER POLYPEPTIDE, PHYCOCYANIN-ASSOCIATED, ROD 2-RELATED"/>
    <property type="match status" value="1"/>
</dbReference>
<dbReference type="PANTHER" id="PTHR34011:SF6">
    <property type="entry name" value="PHYCOBILIPROTEIN APCE"/>
    <property type="match status" value="1"/>
</dbReference>
<evidence type="ECO:0000313" key="10">
    <source>
        <dbReference type="EMBL" id="PZO45150.1"/>
    </source>
</evidence>
<dbReference type="InterPro" id="IPR016470">
    <property type="entry name" value="Phycobilisome"/>
</dbReference>
<evidence type="ECO:0000256" key="5">
    <source>
        <dbReference type="ARBA" id="ARBA00023078"/>
    </source>
</evidence>
<evidence type="ECO:0000256" key="1">
    <source>
        <dbReference type="ARBA" id="ARBA00004445"/>
    </source>
</evidence>
<dbReference type="InterPro" id="IPR001297">
    <property type="entry name" value="PBS_linker_dom"/>
</dbReference>
<organism evidence="10 11">
    <name type="scientific">Pseudanabaena frigida</name>
    <dbReference type="NCBI Taxonomy" id="945775"/>
    <lineage>
        <taxon>Bacteria</taxon>
        <taxon>Bacillati</taxon>
        <taxon>Cyanobacteriota</taxon>
        <taxon>Cyanophyceae</taxon>
        <taxon>Pseudanabaenales</taxon>
        <taxon>Pseudanabaenaceae</taxon>
        <taxon>Pseudanabaena</taxon>
    </lineage>
</organism>
<evidence type="ECO:0000259" key="8">
    <source>
        <dbReference type="PROSITE" id="PS51441"/>
    </source>
</evidence>
<evidence type="ECO:0000256" key="6">
    <source>
        <dbReference type="ARBA" id="ARBA00023136"/>
    </source>
</evidence>
<dbReference type="EMBL" id="QBML01000001">
    <property type="protein sequence ID" value="PZO45150.1"/>
    <property type="molecule type" value="Genomic_DNA"/>
</dbReference>
<dbReference type="PIRSF" id="PIRSF005898">
    <property type="entry name" value="Phycobilisome_CpeC/CpcI"/>
    <property type="match status" value="1"/>
</dbReference>
<dbReference type="InterPro" id="IPR008213">
    <property type="entry name" value="CpcD-like_dom"/>
</dbReference>
<feature type="domain" description="CpcD-like" evidence="8">
    <location>
        <begin position="201"/>
        <end position="251"/>
    </location>
</feature>
<keyword evidence="2" id="KW-0602">Photosynthesis</keyword>
<evidence type="ECO:0000256" key="4">
    <source>
        <dbReference type="ARBA" id="ARBA00022738"/>
    </source>
</evidence>
<keyword evidence="3" id="KW-0042">Antenna complex</keyword>
<keyword evidence="5" id="KW-0793">Thylakoid</keyword>
<keyword evidence="6" id="KW-0472">Membrane</keyword>
<dbReference type="Proteomes" id="UP000249467">
    <property type="component" value="Unassembled WGS sequence"/>
</dbReference>
<keyword evidence="4 7" id="KW-0605">Phycobilisome</keyword>
<dbReference type="Pfam" id="PF01383">
    <property type="entry name" value="CpcD"/>
    <property type="match status" value="1"/>
</dbReference>
<dbReference type="GO" id="GO:0015979">
    <property type="term" value="P:photosynthesis"/>
    <property type="evidence" value="ECO:0007669"/>
    <property type="project" value="UniProtKB-KW"/>
</dbReference>
<reference evidence="10 11" key="2">
    <citation type="submission" date="2018-06" db="EMBL/GenBank/DDBJ databases">
        <title>Metagenomic assembly of (sub)arctic Cyanobacteria and their associated microbiome from non-axenic cultures.</title>
        <authorList>
            <person name="Baurain D."/>
        </authorList>
    </citation>
    <scope>NUCLEOTIDE SEQUENCE [LARGE SCALE GENOMIC DNA]</scope>
    <source>
        <strain evidence="10">ULC066bin1</strain>
    </source>
</reference>
<feature type="domain" description="PBS-linker" evidence="9">
    <location>
        <begin position="1"/>
        <end position="169"/>
    </location>
</feature>